<evidence type="ECO:0000313" key="2">
    <source>
        <dbReference type="Proteomes" id="UP000008311"/>
    </source>
</evidence>
<dbReference type="EMBL" id="EQ982218">
    <property type="protein sequence ID" value="EEF24455.1"/>
    <property type="molecule type" value="Genomic_DNA"/>
</dbReference>
<accession>B9TI58</accession>
<organism evidence="1 2">
    <name type="scientific">Ricinus communis</name>
    <name type="common">Castor bean</name>
    <dbReference type="NCBI Taxonomy" id="3988"/>
    <lineage>
        <taxon>Eukaryota</taxon>
        <taxon>Viridiplantae</taxon>
        <taxon>Streptophyta</taxon>
        <taxon>Embryophyta</taxon>
        <taxon>Tracheophyta</taxon>
        <taxon>Spermatophyta</taxon>
        <taxon>Magnoliopsida</taxon>
        <taxon>eudicotyledons</taxon>
        <taxon>Gunneridae</taxon>
        <taxon>Pentapetalae</taxon>
        <taxon>rosids</taxon>
        <taxon>fabids</taxon>
        <taxon>Malpighiales</taxon>
        <taxon>Euphorbiaceae</taxon>
        <taxon>Acalyphoideae</taxon>
        <taxon>Acalypheae</taxon>
        <taxon>Ricinus</taxon>
    </lineage>
</organism>
<gene>
    <name evidence="1" type="ORF">RCOM_1803130</name>
</gene>
<name>B9TI58_RICCO</name>
<proteinExistence type="predicted"/>
<protein>
    <submittedName>
        <fullName evidence="1">Uncharacterized protein</fullName>
    </submittedName>
</protein>
<keyword evidence="2" id="KW-1185">Reference proteome</keyword>
<reference evidence="2" key="1">
    <citation type="journal article" date="2010" name="Nat. Biotechnol.">
        <title>Draft genome sequence of the oilseed species Ricinus communis.</title>
        <authorList>
            <person name="Chan A.P."/>
            <person name="Crabtree J."/>
            <person name="Zhao Q."/>
            <person name="Lorenzi H."/>
            <person name="Orvis J."/>
            <person name="Puiu D."/>
            <person name="Melake-Berhan A."/>
            <person name="Jones K.M."/>
            <person name="Redman J."/>
            <person name="Chen G."/>
            <person name="Cahoon E.B."/>
            <person name="Gedil M."/>
            <person name="Stanke M."/>
            <person name="Haas B.J."/>
            <person name="Wortman J.R."/>
            <person name="Fraser-Liggett C.M."/>
            <person name="Ravel J."/>
            <person name="Rabinowicz P.D."/>
        </authorList>
    </citation>
    <scope>NUCLEOTIDE SEQUENCE [LARGE SCALE GENOMIC DNA]</scope>
    <source>
        <strain evidence="2">cv. Hale</strain>
    </source>
</reference>
<dbReference type="AlphaFoldDB" id="B9TI58"/>
<dbReference type="Proteomes" id="UP000008311">
    <property type="component" value="Unassembled WGS sequence"/>
</dbReference>
<dbReference type="InParanoid" id="B9TI58"/>
<evidence type="ECO:0000313" key="1">
    <source>
        <dbReference type="EMBL" id="EEF24455.1"/>
    </source>
</evidence>
<sequence length="217" mass="24458">MSALLNSLDRPASGVFLQPLPKRAQSDLKLMMHKQIATVRGSLKKHERPYVNLGRWRYSNPELAASYHLIGRDLILYCDRRDVQVVHATVRDSGEQLGALNASPKWAHLHISWRERAALNNAGLALRQRENGHSPVKRWRDEKTSVTKAKNVGAKKNIPTPKQGLEIARATFAVQQRGETATPVSDKRPHQDLRRSATWMITGFPESDLEGEVLYGD</sequence>